<sequence>MQLILSSCAVSSFSDTGEDRAGETVSIANAEQGAELDSVVPGWSIRTWLSSNRNVCFAATQGSFDEASDALKANSACLGVMQGFFNDDSPALSGFPDFHSVPPSLDSRNVFLFGISRGSIENVEIAFNGRVYLASVRRLPNTADLQVGAYAVWASTEGGVSSDNIDYVAAYDDAGSEVARLNR</sequence>
<dbReference type="RefSeq" id="WP_307242360.1">
    <property type="nucleotide sequence ID" value="NZ_JAUSUZ010000001.1"/>
</dbReference>
<comment type="caution">
    <text evidence="1">The sequence shown here is derived from an EMBL/GenBank/DDBJ whole genome shotgun (WGS) entry which is preliminary data.</text>
</comment>
<proteinExistence type="predicted"/>
<evidence type="ECO:0000313" key="2">
    <source>
        <dbReference type="Proteomes" id="UP001240236"/>
    </source>
</evidence>
<evidence type="ECO:0000313" key="1">
    <source>
        <dbReference type="EMBL" id="MDQ0367981.1"/>
    </source>
</evidence>
<organism evidence="1 2">
    <name type="scientific">Catenuloplanes indicus</name>
    <dbReference type="NCBI Taxonomy" id="137267"/>
    <lineage>
        <taxon>Bacteria</taxon>
        <taxon>Bacillati</taxon>
        <taxon>Actinomycetota</taxon>
        <taxon>Actinomycetes</taxon>
        <taxon>Micromonosporales</taxon>
        <taxon>Micromonosporaceae</taxon>
        <taxon>Catenuloplanes</taxon>
    </lineage>
</organism>
<accession>A0AAE4AZQ2</accession>
<name>A0AAE4AZQ2_9ACTN</name>
<protein>
    <submittedName>
        <fullName evidence="1">Uncharacterized protein</fullName>
    </submittedName>
</protein>
<dbReference type="Proteomes" id="UP001240236">
    <property type="component" value="Unassembled WGS sequence"/>
</dbReference>
<reference evidence="1 2" key="1">
    <citation type="submission" date="2023-07" db="EMBL/GenBank/DDBJ databases">
        <title>Sequencing the genomes of 1000 actinobacteria strains.</title>
        <authorList>
            <person name="Klenk H.-P."/>
        </authorList>
    </citation>
    <scope>NUCLEOTIDE SEQUENCE [LARGE SCALE GENOMIC DNA]</scope>
    <source>
        <strain evidence="1 2">DSM 44709</strain>
    </source>
</reference>
<keyword evidence="2" id="KW-1185">Reference proteome</keyword>
<dbReference type="EMBL" id="JAUSUZ010000001">
    <property type="protein sequence ID" value="MDQ0367981.1"/>
    <property type="molecule type" value="Genomic_DNA"/>
</dbReference>
<dbReference type="AlphaFoldDB" id="A0AAE4AZQ2"/>
<gene>
    <name evidence="1" type="ORF">J2S42_004650</name>
</gene>